<proteinExistence type="predicted"/>
<evidence type="ECO:0008006" key="3">
    <source>
        <dbReference type="Google" id="ProtNLM"/>
    </source>
</evidence>
<reference evidence="1 2" key="1">
    <citation type="submission" date="2018-05" db="EMBL/GenBank/DDBJ databases">
        <authorList>
            <person name="Zhang Y.-J."/>
        </authorList>
    </citation>
    <scope>NUCLEOTIDE SEQUENCE [LARGE SCALE GENOMIC DNA]</scope>
    <source>
        <strain evidence="1 2">CY04</strain>
    </source>
</reference>
<comment type="caution">
    <text evidence="1">The sequence shown here is derived from an EMBL/GenBank/DDBJ whole genome shotgun (WGS) entry which is preliminary data.</text>
</comment>
<organism evidence="1 2">
    <name type="scientific">Parasedimentitalea denitrificans</name>
    <dbReference type="NCBI Taxonomy" id="2211118"/>
    <lineage>
        <taxon>Bacteria</taxon>
        <taxon>Pseudomonadati</taxon>
        <taxon>Pseudomonadota</taxon>
        <taxon>Alphaproteobacteria</taxon>
        <taxon>Rhodobacterales</taxon>
        <taxon>Paracoccaceae</taxon>
        <taxon>Parasedimentitalea</taxon>
    </lineage>
</organism>
<evidence type="ECO:0000313" key="1">
    <source>
        <dbReference type="EMBL" id="NIZ59440.1"/>
    </source>
</evidence>
<name>A0ABX0W1C0_9RHOB</name>
<dbReference type="Proteomes" id="UP001429564">
    <property type="component" value="Unassembled WGS sequence"/>
</dbReference>
<protein>
    <recommendedName>
        <fullName evidence="3">Nuclear transport factor 2 family protein</fullName>
    </recommendedName>
</protein>
<dbReference type="Gene3D" id="3.10.450.50">
    <property type="match status" value="1"/>
</dbReference>
<keyword evidence="2" id="KW-1185">Reference proteome</keyword>
<dbReference type="SUPFAM" id="SSF54427">
    <property type="entry name" value="NTF2-like"/>
    <property type="match status" value="1"/>
</dbReference>
<dbReference type="InterPro" id="IPR032710">
    <property type="entry name" value="NTF2-like_dom_sf"/>
</dbReference>
<evidence type="ECO:0000313" key="2">
    <source>
        <dbReference type="Proteomes" id="UP001429564"/>
    </source>
</evidence>
<gene>
    <name evidence="1" type="ORF">DL239_00460</name>
</gene>
<accession>A0ABX0W1C0</accession>
<sequence>MLDVLFMFSRWALWSICGLEELGIDMEKSVFADCVNTQVALLRAGKPLEAFDQFFAGDGLMFANDVLFATGAAEGRRKQVPFIASAASIDGAITDVKIIDDLQVCVFRNKTSFCTAEGVPHRIDGMCWQQWSDGKIVEERYYDGNRMRLLITQGILGNPDMMIKDYKRDELDEQGALAHA</sequence>
<dbReference type="EMBL" id="QHLQ01000001">
    <property type="protein sequence ID" value="NIZ59440.1"/>
    <property type="molecule type" value="Genomic_DNA"/>
</dbReference>